<feature type="compositionally biased region" description="Pro residues" evidence="1">
    <location>
        <begin position="1"/>
        <end position="14"/>
    </location>
</feature>
<dbReference type="AlphaFoldDB" id="A0AAD9FU71"/>
<evidence type="ECO:0000313" key="2">
    <source>
        <dbReference type="EMBL" id="KAK1926186.1"/>
    </source>
</evidence>
<dbReference type="Gene3D" id="3.30.710.10">
    <property type="entry name" value="Potassium Channel Kv1.1, Chain A"/>
    <property type="match status" value="1"/>
</dbReference>
<gene>
    <name evidence="2" type="ORF">DB88DRAFT_521304</name>
</gene>
<reference evidence="2" key="1">
    <citation type="submission" date="2023-02" db="EMBL/GenBank/DDBJ databases">
        <title>Identification and recombinant expression of a fungal hydrolase from Papiliotrema laurentii that hydrolyzes apple cutin and clears colloidal polyester polyurethane.</title>
        <authorList>
            <consortium name="DOE Joint Genome Institute"/>
            <person name="Roman V.A."/>
            <person name="Bojanowski C."/>
            <person name="Crable B.R."/>
            <person name="Wagner D.N."/>
            <person name="Hung C.S."/>
            <person name="Nadeau L.J."/>
            <person name="Schratz L."/>
            <person name="Haridas S."/>
            <person name="Pangilinan J."/>
            <person name="Lipzen A."/>
            <person name="Na H."/>
            <person name="Yan M."/>
            <person name="Ng V."/>
            <person name="Grigoriev I.V."/>
            <person name="Spatafora J.W."/>
            <person name="Barlow D."/>
            <person name="Biffinger J."/>
            <person name="Kelley-Loughnane N."/>
            <person name="Varaljay V.A."/>
            <person name="Crookes-Goodson W.J."/>
        </authorList>
    </citation>
    <scope>NUCLEOTIDE SEQUENCE</scope>
    <source>
        <strain evidence="2">5307AH</strain>
    </source>
</reference>
<proteinExistence type="predicted"/>
<protein>
    <recommendedName>
        <fullName evidence="4">BTB domain-containing protein</fullName>
    </recommendedName>
</protein>
<evidence type="ECO:0000256" key="1">
    <source>
        <dbReference type="SAM" id="MobiDB-lite"/>
    </source>
</evidence>
<feature type="region of interest" description="Disordered" evidence="1">
    <location>
        <begin position="1"/>
        <end position="38"/>
    </location>
</feature>
<evidence type="ECO:0000313" key="3">
    <source>
        <dbReference type="Proteomes" id="UP001182556"/>
    </source>
</evidence>
<evidence type="ECO:0008006" key="4">
    <source>
        <dbReference type="Google" id="ProtNLM"/>
    </source>
</evidence>
<dbReference type="EMBL" id="JAODAN010000002">
    <property type="protein sequence ID" value="KAK1926186.1"/>
    <property type="molecule type" value="Genomic_DNA"/>
</dbReference>
<dbReference type="Proteomes" id="UP001182556">
    <property type="component" value="Unassembled WGS sequence"/>
</dbReference>
<accession>A0AAD9FU71</accession>
<dbReference type="InterPro" id="IPR011333">
    <property type="entry name" value="SKP1/BTB/POZ_sf"/>
</dbReference>
<organism evidence="2 3">
    <name type="scientific">Papiliotrema laurentii</name>
    <name type="common">Cryptococcus laurentii</name>
    <dbReference type="NCBI Taxonomy" id="5418"/>
    <lineage>
        <taxon>Eukaryota</taxon>
        <taxon>Fungi</taxon>
        <taxon>Dikarya</taxon>
        <taxon>Basidiomycota</taxon>
        <taxon>Agaricomycotina</taxon>
        <taxon>Tremellomycetes</taxon>
        <taxon>Tremellales</taxon>
        <taxon>Rhynchogastremaceae</taxon>
        <taxon>Papiliotrema</taxon>
    </lineage>
</organism>
<dbReference type="CDD" id="cd18186">
    <property type="entry name" value="BTB_POZ_ZBTB_KLHL-like"/>
    <property type="match status" value="1"/>
</dbReference>
<name>A0AAD9FU71_PAPLA</name>
<dbReference type="SUPFAM" id="SSF54695">
    <property type="entry name" value="POZ domain"/>
    <property type="match status" value="1"/>
</dbReference>
<sequence>MSEPVLLPPVPNPGSPDHAGPGAKGADGTNGMSVTSSKQSNGTVMTYVDPAADFSLVSVEGRVFKVDSYILKAHSTFFHDLLNDGSHSGEPIHIPASSRIFKAWLDLAHLRDRPPSMVCGMREPLLKLCDDLGSRGVSERALFHMHSKIEKDPWAIFALASQKNNAITPALAGTVTLPYLLGLYVAALKAKDKAHATEHGPGASRVGSIESEQGDGLDETCWKAIAEHFVPVVG</sequence>
<comment type="caution">
    <text evidence="2">The sequence shown here is derived from an EMBL/GenBank/DDBJ whole genome shotgun (WGS) entry which is preliminary data.</text>
</comment>
<keyword evidence="3" id="KW-1185">Reference proteome</keyword>